<dbReference type="EMBL" id="LATL02000021">
    <property type="protein sequence ID" value="KKD39971.1"/>
    <property type="molecule type" value="Genomic_DNA"/>
</dbReference>
<dbReference type="Proteomes" id="UP000033607">
    <property type="component" value="Unassembled WGS sequence"/>
</dbReference>
<dbReference type="OrthoDB" id="465207at2"/>
<accession>A0A0F5YM54</accession>
<gene>
    <name evidence="1" type="ORF">WN50_00460</name>
</gene>
<dbReference type="RefSeq" id="WP_046276522.1">
    <property type="nucleotide sequence ID" value="NZ_LATL02000021.1"/>
</dbReference>
<reference evidence="1 2" key="1">
    <citation type="submission" date="2015-06" db="EMBL/GenBank/DDBJ databases">
        <title>Draft genome assembly of filamentous brackish cyanobacterium Limnoraphis robusta strain CS-951.</title>
        <authorList>
            <person name="Willis A."/>
            <person name="Parks M."/>
            <person name="Burford M.A."/>
        </authorList>
    </citation>
    <scope>NUCLEOTIDE SEQUENCE [LARGE SCALE GENOMIC DNA]</scope>
    <source>
        <strain evidence="1 2">CS-951</strain>
    </source>
</reference>
<sequence length="93" mass="10733">MYKNDNTNQLILFNQAVEVLVEADCSVKRAAELVECSETTIYQKIRQNQSYQREVPTGTWRVYKPEKKDGLILVNVGFVFSPLDKHWRLAGLS</sequence>
<comment type="caution">
    <text evidence="1">The sequence shown here is derived from an EMBL/GenBank/DDBJ whole genome shotgun (WGS) entry which is preliminary data.</text>
</comment>
<dbReference type="AlphaFoldDB" id="A0A0F5YM54"/>
<evidence type="ECO:0008006" key="3">
    <source>
        <dbReference type="Google" id="ProtNLM"/>
    </source>
</evidence>
<organism evidence="1 2">
    <name type="scientific">Limnoraphis robusta CS-951</name>
    <dbReference type="NCBI Taxonomy" id="1637645"/>
    <lineage>
        <taxon>Bacteria</taxon>
        <taxon>Bacillati</taxon>
        <taxon>Cyanobacteriota</taxon>
        <taxon>Cyanophyceae</taxon>
        <taxon>Oscillatoriophycideae</taxon>
        <taxon>Oscillatoriales</taxon>
        <taxon>Sirenicapillariaceae</taxon>
        <taxon>Limnoraphis</taxon>
    </lineage>
</organism>
<proteinExistence type="predicted"/>
<evidence type="ECO:0000313" key="1">
    <source>
        <dbReference type="EMBL" id="KKD39971.1"/>
    </source>
</evidence>
<protein>
    <recommendedName>
        <fullName evidence="3">Helix-turn-helix domain-containing protein</fullName>
    </recommendedName>
</protein>
<evidence type="ECO:0000313" key="2">
    <source>
        <dbReference type="Proteomes" id="UP000033607"/>
    </source>
</evidence>
<name>A0A0F5YM54_9CYAN</name>